<reference evidence="8" key="1">
    <citation type="submission" date="2016-10" db="EMBL/GenBank/DDBJ databases">
        <authorList>
            <person name="Varghese N."/>
            <person name="Submissions S."/>
        </authorList>
    </citation>
    <scope>NUCLEOTIDE SEQUENCE [LARGE SCALE GENOMIC DNA]</scope>
    <source>
        <strain evidence="8">DSM 24536</strain>
    </source>
</reference>
<dbReference type="AlphaFoldDB" id="A0A1G9M302"/>
<dbReference type="Pfam" id="PF07690">
    <property type="entry name" value="MFS_1"/>
    <property type="match status" value="2"/>
</dbReference>
<dbReference type="InterPro" id="IPR001958">
    <property type="entry name" value="Tet-R_TetA/multi-R_MdtG-like"/>
</dbReference>
<feature type="transmembrane region" description="Helical" evidence="5">
    <location>
        <begin position="72"/>
        <end position="91"/>
    </location>
</feature>
<organism evidence="7 8">
    <name type="scientific">Daejeonella rubra</name>
    <dbReference type="NCBI Taxonomy" id="990371"/>
    <lineage>
        <taxon>Bacteria</taxon>
        <taxon>Pseudomonadati</taxon>
        <taxon>Bacteroidota</taxon>
        <taxon>Sphingobacteriia</taxon>
        <taxon>Sphingobacteriales</taxon>
        <taxon>Sphingobacteriaceae</taxon>
        <taxon>Daejeonella</taxon>
    </lineage>
</organism>
<keyword evidence="4 5" id="KW-0472">Membrane</keyword>
<feature type="transmembrane region" description="Helical" evidence="5">
    <location>
        <begin position="191"/>
        <end position="210"/>
    </location>
</feature>
<evidence type="ECO:0000256" key="4">
    <source>
        <dbReference type="ARBA" id="ARBA00023136"/>
    </source>
</evidence>
<dbReference type="InterPro" id="IPR020846">
    <property type="entry name" value="MFS_dom"/>
</dbReference>
<dbReference type="PANTHER" id="PTHR23531">
    <property type="entry name" value="QUINOLENE RESISTANCE PROTEIN NORA"/>
    <property type="match status" value="1"/>
</dbReference>
<sequence>MFNAFACLISKILVEILITFAGHTRFMPSPKHPIYNLQFALLCLSSFLFSASFNMLVPELPAYLSSMGGAEYKGYIIGLFTITAGIARPFSGKLTDKIGRVPVMAVGSLVCVICGLLYPLLTTVAGFLWLRLFHGFSTGFKPTATAAYVADIVPSNRWGEAMGIHGLCFSTGLAIGPAIGSELTERFSINAMFYCSSLIALLSIIILMNMKETLKKKERFNFSMLKMHRKELIELRVLPGAFVTFLSYLSYGAILTVISDWGSHLGVANKGLFFMVFTISSLLIRFLSGKMSDRIGRVRIIKLSLFLLVIAMIMIARSDSALYLMLSSAVYGVATGMLSPAITAWIVDLSHPEYRGKAIATMYIALEAGIGLGAFVAGALFISDVTMIPLTFYVIGALTLIAFLYLQFIYKPTAFKEKAHES</sequence>
<keyword evidence="8" id="KW-1185">Reference proteome</keyword>
<feature type="transmembrane region" description="Helical" evidence="5">
    <location>
        <begin position="388"/>
        <end position="410"/>
    </location>
</feature>
<feature type="domain" description="Major facilitator superfamily (MFS) profile" evidence="6">
    <location>
        <begin position="38"/>
        <end position="414"/>
    </location>
</feature>
<evidence type="ECO:0000256" key="3">
    <source>
        <dbReference type="ARBA" id="ARBA00022989"/>
    </source>
</evidence>
<dbReference type="Gene3D" id="1.20.1250.20">
    <property type="entry name" value="MFS general substrate transporter like domains"/>
    <property type="match status" value="2"/>
</dbReference>
<evidence type="ECO:0000259" key="6">
    <source>
        <dbReference type="PROSITE" id="PS50850"/>
    </source>
</evidence>
<dbReference type="CDD" id="cd17489">
    <property type="entry name" value="MFS_YfcJ_like"/>
    <property type="match status" value="1"/>
</dbReference>
<dbReference type="InterPro" id="IPR036259">
    <property type="entry name" value="MFS_trans_sf"/>
</dbReference>
<feature type="transmembrane region" description="Helical" evidence="5">
    <location>
        <begin position="271"/>
        <end position="288"/>
    </location>
</feature>
<evidence type="ECO:0000313" key="8">
    <source>
        <dbReference type="Proteomes" id="UP000199226"/>
    </source>
</evidence>
<protein>
    <submittedName>
        <fullName evidence="7">Predicted arabinose efflux permease, MFS family</fullName>
    </submittedName>
</protein>
<dbReference type="GO" id="GO:0022857">
    <property type="term" value="F:transmembrane transporter activity"/>
    <property type="evidence" value="ECO:0007669"/>
    <property type="project" value="InterPro"/>
</dbReference>
<feature type="transmembrane region" description="Helical" evidence="5">
    <location>
        <begin position="322"/>
        <end position="347"/>
    </location>
</feature>
<comment type="subcellular location">
    <subcellularLocation>
        <location evidence="1">Membrane</location>
        <topology evidence="1">Multi-pass membrane protein</topology>
    </subcellularLocation>
</comment>
<dbReference type="PRINTS" id="PR01035">
    <property type="entry name" value="TCRTETA"/>
</dbReference>
<gene>
    <name evidence="7" type="ORF">SAMN05421813_101196</name>
</gene>
<feature type="transmembrane region" description="Helical" evidence="5">
    <location>
        <begin position="103"/>
        <end position="130"/>
    </location>
</feature>
<dbReference type="SUPFAM" id="SSF103473">
    <property type="entry name" value="MFS general substrate transporter"/>
    <property type="match status" value="1"/>
</dbReference>
<dbReference type="InterPro" id="IPR011701">
    <property type="entry name" value="MFS"/>
</dbReference>
<dbReference type="PANTHER" id="PTHR23531:SF1">
    <property type="entry name" value="QUINOLENE RESISTANCE PROTEIN NORA"/>
    <property type="match status" value="1"/>
</dbReference>
<dbReference type="Proteomes" id="UP000199226">
    <property type="component" value="Unassembled WGS sequence"/>
</dbReference>
<dbReference type="GO" id="GO:0016020">
    <property type="term" value="C:membrane"/>
    <property type="evidence" value="ECO:0007669"/>
    <property type="project" value="UniProtKB-SubCell"/>
</dbReference>
<feature type="transmembrane region" description="Helical" evidence="5">
    <location>
        <begin position="359"/>
        <end position="382"/>
    </location>
</feature>
<evidence type="ECO:0000256" key="5">
    <source>
        <dbReference type="SAM" id="Phobius"/>
    </source>
</evidence>
<evidence type="ECO:0000256" key="1">
    <source>
        <dbReference type="ARBA" id="ARBA00004141"/>
    </source>
</evidence>
<feature type="transmembrane region" description="Helical" evidence="5">
    <location>
        <begin position="231"/>
        <end position="251"/>
    </location>
</feature>
<dbReference type="PROSITE" id="PS50850">
    <property type="entry name" value="MFS"/>
    <property type="match status" value="1"/>
</dbReference>
<dbReference type="EMBL" id="FNHH01000001">
    <property type="protein sequence ID" value="SDL68331.1"/>
    <property type="molecule type" value="Genomic_DNA"/>
</dbReference>
<name>A0A1G9M302_9SPHI</name>
<evidence type="ECO:0000313" key="7">
    <source>
        <dbReference type="EMBL" id="SDL68331.1"/>
    </source>
</evidence>
<evidence type="ECO:0000256" key="2">
    <source>
        <dbReference type="ARBA" id="ARBA00022692"/>
    </source>
</evidence>
<accession>A0A1G9M302</accession>
<dbReference type="InterPro" id="IPR052714">
    <property type="entry name" value="MFS_Exporter"/>
</dbReference>
<feature type="transmembrane region" description="Helical" evidence="5">
    <location>
        <begin position="300"/>
        <end position="316"/>
    </location>
</feature>
<feature type="transmembrane region" description="Helical" evidence="5">
    <location>
        <begin position="34"/>
        <end position="52"/>
    </location>
</feature>
<proteinExistence type="predicted"/>
<keyword evidence="2 5" id="KW-0812">Transmembrane</keyword>
<keyword evidence="3 5" id="KW-1133">Transmembrane helix</keyword>
<dbReference type="STRING" id="990371.SAMN05421813_101196"/>